<dbReference type="PANTHER" id="PTHR11361">
    <property type="entry name" value="DNA MISMATCH REPAIR PROTEIN MUTS FAMILY MEMBER"/>
    <property type="match status" value="1"/>
</dbReference>
<gene>
    <name evidence="5" type="ORF">DF3PB_180023</name>
</gene>
<dbReference type="GO" id="GO:0030983">
    <property type="term" value="F:mismatched DNA binding"/>
    <property type="evidence" value="ECO:0007669"/>
    <property type="project" value="InterPro"/>
</dbReference>
<dbReference type="GO" id="GO:0005829">
    <property type="term" value="C:cytosol"/>
    <property type="evidence" value="ECO:0007669"/>
    <property type="project" value="TreeGrafter"/>
</dbReference>
<dbReference type="Gene3D" id="6.10.140.430">
    <property type="match status" value="1"/>
</dbReference>
<reference evidence="5" key="1">
    <citation type="submission" date="2018-07" db="EMBL/GenBank/DDBJ databases">
        <authorList>
            <person name="Quirk P.G."/>
            <person name="Krulwich T.A."/>
        </authorList>
    </citation>
    <scope>NUCLEOTIDE SEQUENCE</scope>
</reference>
<dbReference type="Gene3D" id="3.40.50.300">
    <property type="entry name" value="P-loop containing nucleotide triphosphate hydrolases"/>
    <property type="match status" value="1"/>
</dbReference>
<dbReference type="InterPro" id="IPR027417">
    <property type="entry name" value="P-loop_NTPase"/>
</dbReference>
<feature type="domain" description="DNA mismatch repair proteins mutS family" evidence="4">
    <location>
        <begin position="1"/>
        <end position="84"/>
    </location>
</feature>
<evidence type="ECO:0000259" key="4">
    <source>
        <dbReference type="SMART" id="SM00534"/>
    </source>
</evidence>
<dbReference type="GO" id="GO:0006298">
    <property type="term" value="P:mismatch repair"/>
    <property type="evidence" value="ECO:0007669"/>
    <property type="project" value="InterPro"/>
</dbReference>
<dbReference type="EMBL" id="UIDG01000090">
    <property type="protein sequence ID" value="SUS05229.1"/>
    <property type="molecule type" value="Genomic_DNA"/>
</dbReference>
<dbReference type="InterPro" id="IPR000432">
    <property type="entry name" value="DNA_mismatch_repair_MutS_C"/>
</dbReference>
<dbReference type="Pfam" id="PF00488">
    <property type="entry name" value="MutS_V"/>
    <property type="match status" value="1"/>
</dbReference>
<dbReference type="GO" id="GO:0140664">
    <property type="term" value="F:ATP-dependent DNA damage sensor activity"/>
    <property type="evidence" value="ECO:0007669"/>
    <property type="project" value="InterPro"/>
</dbReference>
<protein>
    <recommendedName>
        <fullName evidence="4">DNA mismatch repair proteins mutS family domain-containing protein</fullName>
    </recommendedName>
</protein>
<keyword evidence="3" id="KW-0238">DNA-binding</keyword>
<dbReference type="PANTHER" id="PTHR11361:SF34">
    <property type="entry name" value="DNA MISMATCH REPAIR PROTEIN MSH1, MITOCHONDRIAL"/>
    <property type="match status" value="1"/>
</dbReference>
<dbReference type="GO" id="GO:0005524">
    <property type="term" value="F:ATP binding"/>
    <property type="evidence" value="ECO:0007669"/>
    <property type="project" value="UniProtKB-KW"/>
</dbReference>
<dbReference type="SUPFAM" id="SSF52540">
    <property type="entry name" value="P-loop containing nucleoside triphosphate hydrolases"/>
    <property type="match status" value="1"/>
</dbReference>
<evidence type="ECO:0000313" key="5">
    <source>
        <dbReference type="EMBL" id="SUS05229.1"/>
    </source>
</evidence>
<dbReference type="AlphaFoldDB" id="A0A380TAX4"/>
<evidence type="ECO:0000256" key="1">
    <source>
        <dbReference type="ARBA" id="ARBA00022741"/>
    </source>
</evidence>
<evidence type="ECO:0000256" key="2">
    <source>
        <dbReference type="ARBA" id="ARBA00022840"/>
    </source>
</evidence>
<keyword evidence="2" id="KW-0067">ATP-binding</keyword>
<organism evidence="5">
    <name type="scientific">metagenome</name>
    <dbReference type="NCBI Taxonomy" id="256318"/>
    <lineage>
        <taxon>unclassified sequences</taxon>
        <taxon>metagenomes</taxon>
    </lineage>
</organism>
<evidence type="ECO:0000256" key="3">
    <source>
        <dbReference type="ARBA" id="ARBA00023125"/>
    </source>
</evidence>
<dbReference type="InterPro" id="IPR045076">
    <property type="entry name" value="MutS"/>
</dbReference>
<dbReference type="SMART" id="SM00534">
    <property type="entry name" value="MUTSac"/>
    <property type="match status" value="1"/>
</dbReference>
<keyword evidence="1" id="KW-0547">Nucleotide-binding</keyword>
<sequence length="175" mass="18489">MIEHLHAVNRCRGLFATHYHELTALAARLDALACYTMRVKEWAGDVVFLHEVAAGAADRSYGIHVARLAGLPAAVIGRAEAVLQSLERDERSSAMARLADDLPLFAAAAARLPEAAAGAGPALPPQVIEILATVQPDALTPRAALEILYRLRELMATPEGNAPSAGRTIAANSPV</sequence>
<name>A0A380TAX4_9ZZZZ</name>
<accession>A0A380TAX4</accession>
<proteinExistence type="predicted"/>